<protein>
    <submittedName>
        <fullName evidence="1">Uncharacterized protein</fullName>
    </submittedName>
</protein>
<dbReference type="EMBL" id="CM000782">
    <property type="protein sequence ID" value="AQK85440.1"/>
    <property type="molecule type" value="Genomic_DNA"/>
</dbReference>
<name>A0A1D6M2M9_MAIZE</name>
<gene>
    <name evidence="1" type="ORF">ZEAMMB73_Zm00001d037990</name>
</gene>
<accession>A0A1D6M2M9</accession>
<organism evidence="1">
    <name type="scientific">Zea mays</name>
    <name type="common">Maize</name>
    <dbReference type="NCBI Taxonomy" id="4577"/>
    <lineage>
        <taxon>Eukaryota</taxon>
        <taxon>Viridiplantae</taxon>
        <taxon>Streptophyta</taxon>
        <taxon>Embryophyta</taxon>
        <taxon>Tracheophyta</taxon>
        <taxon>Spermatophyta</taxon>
        <taxon>Magnoliopsida</taxon>
        <taxon>Liliopsida</taxon>
        <taxon>Poales</taxon>
        <taxon>Poaceae</taxon>
        <taxon>PACMAD clade</taxon>
        <taxon>Panicoideae</taxon>
        <taxon>Andropogonodae</taxon>
        <taxon>Andropogoneae</taxon>
        <taxon>Tripsacinae</taxon>
        <taxon>Zea</taxon>
    </lineage>
</organism>
<reference evidence="1" key="1">
    <citation type="submission" date="2015-12" db="EMBL/GenBank/DDBJ databases">
        <title>Update maize B73 reference genome by single molecule sequencing technologies.</title>
        <authorList>
            <consortium name="Maize Genome Sequencing Project"/>
            <person name="Ware D."/>
        </authorList>
    </citation>
    <scope>NUCLEOTIDE SEQUENCE</scope>
    <source>
        <tissue evidence="1">Seedling</tissue>
    </source>
</reference>
<dbReference type="AlphaFoldDB" id="A0A1D6M2M9"/>
<proteinExistence type="predicted"/>
<evidence type="ECO:0000313" key="1">
    <source>
        <dbReference type="EMBL" id="AQK85440.1"/>
    </source>
</evidence>
<sequence>MGIGQCIFKGTVTSLPLMERVADWDGFE</sequence>